<dbReference type="SUPFAM" id="SSF53927">
    <property type="entry name" value="Cytidine deaminase-like"/>
    <property type="match status" value="1"/>
</dbReference>
<dbReference type="GO" id="GO:0097163">
    <property type="term" value="F:sulfur carrier activity"/>
    <property type="evidence" value="ECO:0007669"/>
    <property type="project" value="UniProtKB-UniRule"/>
</dbReference>
<dbReference type="Gene3D" id="3.40.140.10">
    <property type="entry name" value="Cytidine Deaminase, domain 2"/>
    <property type="match status" value="1"/>
</dbReference>
<dbReference type="Pfam" id="PF02634">
    <property type="entry name" value="FdhD-NarQ"/>
    <property type="match status" value="1"/>
</dbReference>
<accession>V4PLU4</accession>
<dbReference type="PRINTS" id="PR00413">
    <property type="entry name" value="HADHALOGNASE"/>
</dbReference>
<dbReference type="GO" id="GO:0006777">
    <property type="term" value="P:Mo-molybdopterin cofactor biosynthetic process"/>
    <property type="evidence" value="ECO:0007669"/>
    <property type="project" value="UniProtKB-UniRule"/>
</dbReference>
<gene>
    <name evidence="3" type="primary">fdhD</name>
    <name evidence="4" type="ORF">F753_23090</name>
</gene>
<dbReference type="InterPro" id="IPR016193">
    <property type="entry name" value="Cytidine_deaminase-like"/>
</dbReference>
<dbReference type="InterPro" id="IPR023214">
    <property type="entry name" value="HAD_sf"/>
</dbReference>
<dbReference type="NCBIfam" id="TIGR01509">
    <property type="entry name" value="HAD-SF-IA-v3"/>
    <property type="match status" value="1"/>
</dbReference>
<evidence type="ECO:0000256" key="2">
    <source>
        <dbReference type="ARBA" id="ARBA00023150"/>
    </source>
</evidence>
<dbReference type="Proteomes" id="UP000017822">
    <property type="component" value="Unassembled WGS sequence"/>
</dbReference>
<evidence type="ECO:0000256" key="3">
    <source>
        <dbReference type="HAMAP-Rule" id="MF_00187"/>
    </source>
</evidence>
<dbReference type="Gene3D" id="3.10.20.10">
    <property type="match status" value="1"/>
</dbReference>
<dbReference type="SUPFAM" id="SSF56784">
    <property type="entry name" value="HAD-like"/>
    <property type="match status" value="1"/>
</dbReference>
<comment type="caution">
    <text evidence="3">Lacks conserved residue(s) required for the propagation of feature annotation.</text>
</comment>
<feature type="active site" description="Cysteine persulfide intermediate" evidence="3">
    <location>
        <position position="124"/>
    </location>
</feature>
<dbReference type="RefSeq" id="WP_023447068.1">
    <property type="nucleotide sequence ID" value="NZ_AOFQ01000072.1"/>
</dbReference>
<dbReference type="PATRIC" id="fig|1263865.4.peg.4432"/>
<evidence type="ECO:0000256" key="1">
    <source>
        <dbReference type="ARBA" id="ARBA00022490"/>
    </source>
</evidence>
<dbReference type="PANTHER" id="PTHR30592:SF1">
    <property type="entry name" value="SULFUR CARRIER PROTEIN FDHD"/>
    <property type="match status" value="1"/>
</dbReference>
<dbReference type="PANTHER" id="PTHR30592">
    <property type="entry name" value="FORMATE DEHYDROGENASE"/>
    <property type="match status" value="1"/>
</dbReference>
<comment type="subcellular location">
    <subcellularLocation>
        <location evidence="3">Cytoplasm</location>
    </subcellularLocation>
</comment>
<dbReference type="GO" id="GO:0005737">
    <property type="term" value="C:cytoplasm"/>
    <property type="evidence" value="ECO:0007669"/>
    <property type="project" value="UniProtKB-SubCell"/>
</dbReference>
<organism evidence="4 5">
    <name type="scientific">Stutzerimonas chloritidismutans AW-1</name>
    <dbReference type="NCBI Taxonomy" id="1263865"/>
    <lineage>
        <taxon>Bacteria</taxon>
        <taxon>Pseudomonadati</taxon>
        <taxon>Pseudomonadota</taxon>
        <taxon>Gammaproteobacteria</taxon>
        <taxon>Pseudomonadales</taxon>
        <taxon>Pseudomonadaceae</taxon>
        <taxon>Stutzerimonas</taxon>
    </lineage>
</organism>
<dbReference type="Gene3D" id="3.40.50.1000">
    <property type="entry name" value="HAD superfamily/HAD-like"/>
    <property type="match status" value="1"/>
</dbReference>
<protein>
    <recommendedName>
        <fullName evidence="3">Sulfur carrier protein FdhD</fullName>
    </recommendedName>
</protein>
<reference evidence="4 5" key="1">
    <citation type="submission" date="2013-07" db="EMBL/GenBank/DDBJ databases">
        <authorList>
            <person name="Schaap P.J."/>
            <person name="Mehboob F."/>
            <person name="Oosterkamp M.J."/>
            <person name="de Vos W.M."/>
            <person name="Stams A.J.M."/>
            <person name="Koehorst J.J."/>
        </authorList>
    </citation>
    <scope>NUCLEOTIDE SEQUENCE [LARGE SCALE GENOMIC DNA]</scope>
    <source>
        <strain evidence="4 5">AW-1</strain>
    </source>
</reference>
<dbReference type="CDD" id="cd01427">
    <property type="entry name" value="HAD_like"/>
    <property type="match status" value="1"/>
</dbReference>
<dbReference type="NCBIfam" id="TIGR00129">
    <property type="entry name" value="fdhD_narQ"/>
    <property type="match status" value="1"/>
</dbReference>
<dbReference type="InterPro" id="IPR003786">
    <property type="entry name" value="FdhD"/>
</dbReference>
<dbReference type="Pfam" id="PF00702">
    <property type="entry name" value="Hydrolase"/>
    <property type="match status" value="1"/>
</dbReference>
<keyword evidence="1 3" id="KW-0963">Cytoplasm</keyword>
<keyword evidence="2 3" id="KW-0501">Molybdenum cofactor biosynthesis</keyword>
<dbReference type="InterPro" id="IPR006439">
    <property type="entry name" value="HAD-SF_hydro_IA"/>
</dbReference>
<proteinExistence type="inferred from homology"/>
<dbReference type="EMBL" id="AOFQ01000072">
    <property type="protein sequence ID" value="ESQ97055.1"/>
    <property type="molecule type" value="Genomic_DNA"/>
</dbReference>
<dbReference type="InterPro" id="IPR036412">
    <property type="entry name" value="HAD-like_sf"/>
</dbReference>
<dbReference type="HAMAP" id="MF_00187">
    <property type="entry name" value="FdhD"/>
    <property type="match status" value="1"/>
</dbReference>
<dbReference type="AlphaFoldDB" id="V4PLU4"/>
<evidence type="ECO:0000313" key="4">
    <source>
        <dbReference type="EMBL" id="ESQ97055.1"/>
    </source>
</evidence>
<dbReference type="GO" id="GO:0016783">
    <property type="term" value="F:sulfurtransferase activity"/>
    <property type="evidence" value="ECO:0007669"/>
    <property type="project" value="InterPro"/>
</dbReference>
<comment type="similarity">
    <text evidence="3">Belongs to the FdhD family.</text>
</comment>
<comment type="caution">
    <text evidence="4">The sequence shown here is derived from an EMBL/GenBank/DDBJ whole genome shotgun (WGS) entry which is preliminary data.</text>
</comment>
<name>V4PLU4_STUCH</name>
<evidence type="ECO:0000313" key="5">
    <source>
        <dbReference type="Proteomes" id="UP000017822"/>
    </source>
</evidence>
<comment type="function">
    <text evidence="3">Required for formate dehydrogenase (FDH) activity. Acts as a sulfur carrier protein that transfers sulfur from IscS to the molybdenum cofactor prior to its insertion into FDH.</text>
</comment>
<sequence>MNAPSRLNAGVASAAQPPAGASQRYCYQPIDDVAQCAVDLAEECALAIAYNGMSQAVMMISPADLEDFVVGFSLANGFVESLDDIYDIRLHGSGSARRAELDIASRAFWRLKQQRRQLPGNSSCGLCGVEALEQALPRLPVMPAAPLPPSHWLQDLRQRIEAFQPLGRDCGAVHAALFMDANGEIRLGREDIGRHNALDKLIGAMARSGCAAAGGLAIVTSRCSLELVQKVQRAGIPALVSLSSPTGLAAQWAQRHNLNLIHTLPIRDMKREIAELIALRPNADEFLAALRHTGKRVVLITNAHRDSLSLKLEKIELAPWFDRLISSHDYGYPKEEPQFWHALRQDLEFEPARALFIDDSLPILRSAQRFGIVHLLAVREPDSRRAPKDTEEFAAVDDYLDLIRSLHGGPA</sequence>